<dbReference type="PANTHER" id="PTHR14024">
    <property type="entry name" value="PERILIPIN"/>
    <property type="match status" value="1"/>
</dbReference>
<feature type="compositionally biased region" description="Basic and acidic residues" evidence="4">
    <location>
        <begin position="1063"/>
        <end position="1074"/>
    </location>
</feature>
<comment type="similarity">
    <text evidence="2">Belongs to the perilipin family.</text>
</comment>
<protein>
    <recommendedName>
        <fullName evidence="7">Titin-like</fullName>
    </recommendedName>
</protein>
<name>A0ABQ7T8C0_PHRPL</name>
<evidence type="ECO:0000256" key="3">
    <source>
        <dbReference type="ARBA" id="ARBA00022677"/>
    </source>
</evidence>
<evidence type="ECO:0000256" key="1">
    <source>
        <dbReference type="ARBA" id="ARBA00004502"/>
    </source>
</evidence>
<feature type="region of interest" description="Disordered" evidence="4">
    <location>
        <begin position="984"/>
        <end position="1104"/>
    </location>
</feature>
<feature type="compositionally biased region" description="Basic and acidic residues" evidence="4">
    <location>
        <begin position="711"/>
        <end position="726"/>
    </location>
</feature>
<comment type="caution">
    <text evidence="5">The sequence shown here is derived from an EMBL/GenBank/DDBJ whole genome shotgun (WGS) entry which is preliminary data.</text>
</comment>
<dbReference type="InterPro" id="IPR004279">
    <property type="entry name" value="Perilipin"/>
</dbReference>
<accession>A0ABQ7T8C0</accession>
<dbReference type="Proteomes" id="UP000826234">
    <property type="component" value="Unassembled WGS sequence"/>
</dbReference>
<gene>
    <name evidence="5" type="ORF">JD844_034194</name>
</gene>
<dbReference type="Gene3D" id="3.30.720.170">
    <property type="entry name" value="Perilipin, alpha-beta domain"/>
    <property type="match status" value="1"/>
</dbReference>
<reference evidence="5 6" key="1">
    <citation type="journal article" date="2022" name="Gigascience">
        <title>A chromosome-level genome assembly and annotation of the desert horned lizard, Phrynosoma platyrhinos, provides insight into chromosomal rearrangements among reptiles.</title>
        <authorList>
            <person name="Koochekian N."/>
            <person name="Ascanio A."/>
            <person name="Farleigh K."/>
            <person name="Card D.C."/>
            <person name="Schield D.R."/>
            <person name="Castoe T.A."/>
            <person name="Jezkova T."/>
        </authorList>
    </citation>
    <scope>NUCLEOTIDE SEQUENCE [LARGE SCALE GENOMIC DNA]</scope>
    <source>
        <strain evidence="5">NK-2021</strain>
    </source>
</reference>
<dbReference type="EMBL" id="JAIPUX010000953">
    <property type="protein sequence ID" value="KAH0625858.1"/>
    <property type="molecule type" value="Genomic_DNA"/>
</dbReference>
<feature type="compositionally biased region" description="Basic and acidic residues" evidence="4">
    <location>
        <begin position="1083"/>
        <end position="1104"/>
    </location>
</feature>
<dbReference type="Pfam" id="PF03036">
    <property type="entry name" value="Perilipin"/>
    <property type="match status" value="2"/>
</dbReference>
<feature type="region of interest" description="Disordered" evidence="4">
    <location>
        <begin position="748"/>
        <end position="927"/>
    </location>
</feature>
<feature type="region of interest" description="Disordered" evidence="4">
    <location>
        <begin position="676"/>
        <end position="734"/>
    </location>
</feature>
<evidence type="ECO:0000256" key="4">
    <source>
        <dbReference type="SAM" id="MobiDB-lite"/>
    </source>
</evidence>
<evidence type="ECO:0000313" key="6">
    <source>
        <dbReference type="Proteomes" id="UP000826234"/>
    </source>
</evidence>
<feature type="compositionally biased region" description="Basic and acidic residues" evidence="4">
    <location>
        <begin position="989"/>
        <end position="1002"/>
    </location>
</feature>
<organism evidence="5 6">
    <name type="scientific">Phrynosoma platyrhinos</name>
    <name type="common">Desert horned lizard</name>
    <dbReference type="NCBI Taxonomy" id="52577"/>
    <lineage>
        <taxon>Eukaryota</taxon>
        <taxon>Metazoa</taxon>
        <taxon>Chordata</taxon>
        <taxon>Craniata</taxon>
        <taxon>Vertebrata</taxon>
        <taxon>Euteleostomi</taxon>
        <taxon>Lepidosauria</taxon>
        <taxon>Squamata</taxon>
        <taxon>Bifurcata</taxon>
        <taxon>Unidentata</taxon>
        <taxon>Episquamata</taxon>
        <taxon>Toxicofera</taxon>
        <taxon>Iguania</taxon>
        <taxon>Phrynosomatidae</taxon>
        <taxon>Phrynosomatinae</taxon>
        <taxon>Phrynosoma</taxon>
    </lineage>
</organism>
<feature type="compositionally biased region" description="Basic and acidic residues" evidence="4">
    <location>
        <begin position="887"/>
        <end position="912"/>
    </location>
</feature>
<feature type="region of interest" description="Disordered" evidence="4">
    <location>
        <begin position="1158"/>
        <end position="1184"/>
    </location>
</feature>
<feature type="compositionally biased region" description="Basic and acidic residues" evidence="4">
    <location>
        <begin position="676"/>
        <end position="702"/>
    </location>
</feature>
<feature type="compositionally biased region" description="Basic and acidic residues" evidence="4">
    <location>
        <begin position="767"/>
        <end position="789"/>
    </location>
</feature>
<keyword evidence="3" id="KW-0551">Lipid droplet</keyword>
<proteinExistence type="inferred from homology"/>
<evidence type="ECO:0000313" key="5">
    <source>
        <dbReference type="EMBL" id="KAH0625858.1"/>
    </source>
</evidence>
<keyword evidence="6" id="KW-1185">Reference proteome</keyword>
<evidence type="ECO:0008006" key="7">
    <source>
        <dbReference type="Google" id="ProtNLM"/>
    </source>
</evidence>
<feature type="region of interest" description="Disordered" evidence="4">
    <location>
        <begin position="95"/>
        <end position="125"/>
    </location>
</feature>
<sequence>MYDILRINTSADDDDTIQLGNREADSLSEINLTTQDLGSAIIDLLEQENPLIQHDDETIKLGNREADSLSEAYLTAQDLGSAVIDLLEQENALIQPLTPEVSRSQEDEEPDGGWTTPETETSDPSVVMPRTAVETMLDMAMAEETESATPSIEKIFQNSLISNPELAIEKVLGEATANILTEAEAEASRIADKLEALNDECESETDLTEPHSILTCRVCQLFVRTVDRLLDKSDELKDHYLPLTEEEIGNLKNAVEEMEDVDPDHQMQACLARINNLSSKLRQRAYMMALSKLRLARRNTQENLCQLHQAMDLIGQVQHEDHPQSHHSYRKLSAITIEWTQRRSIVPPLSSVHEDVLHVEEEEIGTPLAQSSLIEEPGIPSIEKVRIPTVEISHVEDEEEVDSYPVTPPEEEETMMPPAEISPAEVTPMPPPEISPEEVIPIPPAEISVTEKSLPPPIQRVPLAKVAMPRDERIQRDVANITITAPGCDEEPMPPLKMQTFEEDEKPMPPLKMQTFEEEGDIPPSEMEAQALEMSRSLACNLQDTYENLLAHLQDLPVDLQQKLYQTCQRMAQLRSDFDSAHNFEDLSRGILSKSFEVMVEAQGSLDELMEYALQSPKALLWLKDHLPVSEEGGKELLLRTESPFPIEEPAVPPGVKTVAEKRNILIIQQTYDPKGCDDEALPGKEKAVTSSPQKRDSEDILKSLQSYEPKGCDDEIPSKKEKEEVSSSSKQEWNILKTLQDYIPKLAENEGFSSDDKEETPPSMNVKEEIREKDILKLQKAHDPKGCDDGVEVVSAPASEWESQDILKVQQAYDPKGCYEGAPPEEEKVAPSSGKQESEDILKIQQAYDPKGCDEGTPPSKQETTPSSKQDWSILKMLQTYVPQSHPDEAPSGKEKKEVVAPSSAKEEVRKGSLSKTQQAHDKTKLIEKEKLQTSSTWEFGNILKIQQMYDPKDCDEGKLSSEEMVAPSSRKCEMEDILKIQQAYDPKGCDDEPPPRREEATPSSKPEWNLLKMFQAYVPKGSTNEAPSGKEEMVPPPPEKQVVKERSILKHHTAYNSQSSNDKDTLVEKEKVQPSSPYDPKGCDEGSPSRKEKEEVMHSSSKVEDILKIQQAYDPRGCDDETPFWKEKKELPPSGKQEEWNIMKFFQSYIPKSRSDEASAVEAKAATSPPAKQEVKEVVPPARQQEVKEWDILKIQKAYDPQGCKDEDN</sequence>
<evidence type="ECO:0000256" key="2">
    <source>
        <dbReference type="ARBA" id="ARBA00006311"/>
    </source>
</evidence>
<dbReference type="SUPFAM" id="SSF109775">
    <property type="entry name" value="Mannose-6-phosphate receptor binding protein 1 (Tip47), C-terminal domain"/>
    <property type="match status" value="2"/>
</dbReference>
<feature type="compositionally biased region" description="Polar residues" evidence="4">
    <location>
        <begin position="860"/>
        <end position="872"/>
    </location>
</feature>
<dbReference type="PANTHER" id="PTHR14024:SF11">
    <property type="entry name" value="PERILIPIN-3"/>
    <property type="match status" value="1"/>
</dbReference>
<comment type="subcellular location">
    <subcellularLocation>
        <location evidence="1">Lipid droplet</location>
    </subcellularLocation>
</comment>
<dbReference type="Gene3D" id="1.20.120.340">
    <property type="entry name" value="Flagellar protein FliS"/>
    <property type="match status" value="2"/>
</dbReference>